<dbReference type="KEGG" id="dmm:dnm_008190"/>
<dbReference type="Proteomes" id="UP000663722">
    <property type="component" value="Chromosome"/>
</dbReference>
<gene>
    <name evidence="1" type="ORF">dnm_008190</name>
</gene>
<sequence>MSDDNKHNILYFEGSSVRKLYENMETWQHENRKRFLSTSIQKDGDKFCCIALTNPSEVVVVCGKFEHQAFVTDGCLSVKKY</sequence>
<dbReference type="AlphaFoldDB" id="A0A975BGD9"/>
<reference evidence="1" key="1">
    <citation type="journal article" date="2021" name="Microb. Physiol.">
        <title>Proteogenomic Insights into the Physiology of Marine, Sulfate-Reducing, Filamentous Desulfonema limicola and Desulfonema magnum.</title>
        <authorList>
            <person name="Schnaars V."/>
            <person name="Wohlbrand L."/>
            <person name="Scheve S."/>
            <person name="Hinrichs C."/>
            <person name="Reinhardt R."/>
            <person name="Rabus R."/>
        </authorList>
    </citation>
    <scope>NUCLEOTIDE SEQUENCE</scope>
    <source>
        <strain evidence="1">4be13</strain>
    </source>
</reference>
<dbReference type="EMBL" id="CP061800">
    <property type="protein sequence ID" value="QTA84818.1"/>
    <property type="molecule type" value="Genomic_DNA"/>
</dbReference>
<evidence type="ECO:0000313" key="1">
    <source>
        <dbReference type="EMBL" id="QTA84818.1"/>
    </source>
</evidence>
<keyword evidence="2" id="KW-1185">Reference proteome</keyword>
<dbReference type="RefSeq" id="WP_207681134.1">
    <property type="nucleotide sequence ID" value="NZ_CP061800.1"/>
</dbReference>
<proteinExistence type="predicted"/>
<accession>A0A975BGD9</accession>
<organism evidence="1 2">
    <name type="scientific">Desulfonema magnum</name>
    <dbReference type="NCBI Taxonomy" id="45655"/>
    <lineage>
        <taxon>Bacteria</taxon>
        <taxon>Pseudomonadati</taxon>
        <taxon>Thermodesulfobacteriota</taxon>
        <taxon>Desulfobacteria</taxon>
        <taxon>Desulfobacterales</taxon>
        <taxon>Desulfococcaceae</taxon>
        <taxon>Desulfonema</taxon>
    </lineage>
</organism>
<name>A0A975BGD9_9BACT</name>
<evidence type="ECO:0000313" key="2">
    <source>
        <dbReference type="Proteomes" id="UP000663722"/>
    </source>
</evidence>
<protein>
    <submittedName>
        <fullName evidence="1">Uncharacterized protein</fullName>
    </submittedName>
</protein>